<name>A0ABV7CSL3_9BACI</name>
<sequence>MKGIRGILLPWTIIFAFLAIVFTAFNQQQSTDHNREAGKEPSLPDSLHPVVEEKKDILLERSREKGIRVVITDTVRSIEEQNQLYEQGRSDNGNIVTNARGGESYHNYGLAIDYALADESGNLLWDIHYDGNENGKSDWREVAAIAKELGFTWGGDWQRFPDYPHLQMEFGLSIRELQNGERPEIDKNGQ</sequence>
<dbReference type="Proteomes" id="UP001595279">
    <property type="component" value="Unassembled WGS sequence"/>
</dbReference>
<keyword evidence="1" id="KW-0812">Transmembrane</keyword>
<dbReference type="Gene3D" id="3.30.1380.10">
    <property type="match status" value="1"/>
</dbReference>
<organism evidence="3 4">
    <name type="scientific">Virgibacillus xinjiangensis</name>
    <dbReference type="NCBI Taxonomy" id="393090"/>
    <lineage>
        <taxon>Bacteria</taxon>
        <taxon>Bacillati</taxon>
        <taxon>Bacillota</taxon>
        <taxon>Bacilli</taxon>
        <taxon>Bacillales</taxon>
        <taxon>Bacillaceae</taxon>
        <taxon>Virgibacillus</taxon>
    </lineage>
</organism>
<reference evidence="4" key="1">
    <citation type="journal article" date="2019" name="Int. J. Syst. Evol. Microbiol.">
        <title>The Global Catalogue of Microorganisms (GCM) 10K type strain sequencing project: providing services to taxonomists for standard genome sequencing and annotation.</title>
        <authorList>
            <consortium name="The Broad Institute Genomics Platform"/>
            <consortium name="The Broad Institute Genome Sequencing Center for Infectious Disease"/>
            <person name="Wu L."/>
            <person name="Ma J."/>
        </authorList>
    </citation>
    <scope>NUCLEOTIDE SEQUENCE [LARGE SCALE GENOMIC DNA]</scope>
    <source>
        <strain evidence="4">KCTC 13128</strain>
    </source>
</reference>
<feature type="domain" description="Peptidase M15C" evidence="2">
    <location>
        <begin position="99"/>
        <end position="168"/>
    </location>
</feature>
<dbReference type="RefSeq" id="WP_390268658.1">
    <property type="nucleotide sequence ID" value="NZ_JBHRSA010000009.1"/>
</dbReference>
<evidence type="ECO:0000256" key="1">
    <source>
        <dbReference type="SAM" id="Phobius"/>
    </source>
</evidence>
<dbReference type="PANTHER" id="PTHR34385:SF1">
    <property type="entry name" value="PEPTIDOGLYCAN L-ALANYL-D-GLUTAMATE ENDOPEPTIDASE CWLK"/>
    <property type="match status" value="1"/>
</dbReference>
<dbReference type="SUPFAM" id="SSF55166">
    <property type="entry name" value="Hedgehog/DD-peptidase"/>
    <property type="match status" value="1"/>
</dbReference>
<dbReference type="InterPro" id="IPR009045">
    <property type="entry name" value="Zn_M74/Hedgehog-like"/>
</dbReference>
<keyword evidence="1" id="KW-0472">Membrane</keyword>
<dbReference type="CDD" id="cd14845">
    <property type="entry name" value="L-Ala-D-Glu_peptidase_like"/>
    <property type="match status" value="1"/>
</dbReference>
<evidence type="ECO:0000313" key="3">
    <source>
        <dbReference type="EMBL" id="MFC3039365.1"/>
    </source>
</evidence>
<proteinExistence type="predicted"/>
<protein>
    <submittedName>
        <fullName evidence="3">M15 family metallopeptidase</fullName>
    </submittedName>
</protein>
<gene>
    <name evidence="3" type="ORF">ACFOGI_03815</name>
</gene>
<dbReference type="InterPro" id="IPR039561">
    <property type="entry name" value="Peptidase_M15C"/>
</dbReference>
<comment type="caution">
    <text evidence="3">The sequence shown here is derived from an EMBL/GenBank/DDBJ whole genome shotgun (WGS) entry which is preliminary data.</text>
</comment>
<dbReference type="InterPro" id="IPR052179">
    <property type="entry name" value="DD-CPase-like"/>
</dbReference>
<evidence type="ECO:0000313" key="4">
    <source>
        <dbReference type="Proteomes" id="UP001595279"/>
    </source>
</evidence>
<dbReference type="PANTHER" id="PTHR34385">
    <property type="entry name" value="D-ALANYL-D-ALANINE CARBOXYPEPTIDASE"/>
    <property type="match status" value="1"/>
</dbReference>
<keyword evidence="4" id="KW-1185">Reference proteome</keyword>
<feature type="transmembrane region" description="Helical" evidence="1">
    <location>
        <begin position="7"/>
        <end position="25"/>
    </location>
</feature>
<keyword evidence="1" id="KW-1133">Transmembrane helix</keyword>
<evidence type="ECO:0000259" key="2">
    <source>
        <dbReference type="Pfam" id="PF13539"/>
    </source>
</evidence>
<accession>A0ABV7CSL3</accession>
<dbReference type="Pfam" id="PF13539">
    <property type="entry name" value="Peptidase_M15_4"/>
    <property type="match status" value="1"/>
</dbReference>
<dbReference type="EMBL" id="JBHRSA010000009">
    <property type="protein sequence ID" value="MFC3039365.1"/>
    <property type="molecule type" value="Genomic_DNA"/>
</dbReference>